<dbReference type="RefSeq" id="WP_232055591.1">
    <property type="nucleotide sequence ID" value="NZ_LS992241.1"/>
</dbReference>
<dbReference type="EMBL" id="LS992241">
    <property type="protein sequence ID" value="SYX84237.1"/>
    <property type="molecule type" value="Genomic_DNA"/>
</dbReference>
<dbReference type="Gene3D" id="1.10.540.10">
    <property type="entry name" value="Acyl-CoA dehydrogenase/oxidase, N-terminal domain"/>
    <property type="match status" value="1"/>
</dbReference>
<evidence type="ECO:0000256" key="3">
    <source>
        <dbReference type="ARBA" id="ARBA00022630"/>
    </source>
</evidence>
<dbReference type="Gene3D" id="2.40.110.10">
    <property type="entry name" value="Butyryl-CoA Dehydrogenase, subunit A, domain 2"/>
    <property type="match status" value="1"/>
</dbReference>
<dbReference type="InterPro" id="IPR037069">
    <property type="entry name" value="AcylCoA_DH/ox_N_sf"/>
</dbReference>
<dbReference type="Gene3D" id="1.20.140.10">
    <property type="entry name" value="Butyryl-CoA Dehydrogenase, subunit A, domain 3"/>
    <property type="match status" value="1"/>
</dbReference>
<dbReference type="InterPro" id="IPR036250">
    <property type="entry name" value="AcylCo_DH-like_C"/>
</dbReference>
<feature type="domain" description="Acyl-CoA oxidase/dehydrogenase middle" evidence="7">
    <location>
        <begin position="124"/>
        <end position="214"/>
    </location>
</feature>
<dbReference type="InterPro" id="IPR009075">
    <property type="entry name" value="AcylCo_DH/oxidase_C"/>
</dbReference>
<evidence type="ECO:0000313" key="10">
    <source>
        <dbReference type="Proteomes" id="UP000304148"/>
    </source>
</evidence>
<evidence type="ECO:0000256" key="2">
    <source>
        <dbReference type="ARBA" id="ARBA00009347"/>
    </source>
</evidence>
<keyword evidence="4 5" id="KW-0274">FAD</keyword>
<evidence type="ECO:0000256" key="1">
    <source>
        <dbReference type="ARBA" id="ARBA00001974"/>
    </source>
</evidence>
<comment type="similarity">
    <text evidence="2 5">Belongs to the acyl-CoA dehydrogenase family.</text>
</comment>
<evidence type="ECO:0000256" key="5">
    <source>
        <dbReference type="RuleBase" id="RU362125"/>
    </source>
</evidence>
<evidence type="ECO:0000313" key="9">
    <source>
        <dbReference type="EMBL" id="SYX84237.1"/>
    </source>
</evidence>
<dbReference type="SUPFAM" id="SSF47203">
    <property type="entry name" value="Acyl-CoA dehydrogenase C-terminal domain-like"/>
    <property type="match status" value="1"/>
</dbReference>
<keyword evidence="3 5" id="KW-0285">Flavoprotein</keyword>
<evidence type="ECO:0000259" key="8">
    <source>
        <dbReference type="Pfam" id="PF02771"/>
    </source>
</evidence>
<feature type="domain" description="Acyl-CoA dehydrogenase/oxidase C-terminal" evidence="6">
    <location>
        <begin position="232"/>
        <end position="374"/>
    </location>
</feature>
<dbReference type="FunFam" id="1.20.140.10:FF:000004">
    <property type="entry name" value="Acyl-CoA dehydrogenase FadE25"/>
    <property type="match status" value="1"/>
</dbReference>
<comment type="cofactor">
    <cofactor evidence="1 5">
        <name>FAD</name>
        <dbReference type="ChEBI" id="CHEBI:57692"/>
    </cofactor>
</comment>
<dbReference type="InterPro" id="IPR009100">
    <property type="entry name" value="AcylCoA_DH/oxidase_NM_dom_sf"/>
</dbReference>
<dbReference type="SUPFAM" id="SSF56645">
    <property type="entry name" value="Acyl-CoA dehydrogenase NM domain-like"/>
    <property type="match status" value="1"/>
</dbReference>
<dbReference type="Pfam" id="PF02770">
    <property type="entry name" value="Acyl-CoA_dh_M"/>
    <property type="match status" value="1"/>
</dbReference>
<gene>
    <name evidence="9" type="primary">yngJ</name>
    <name evidence="9" type="ORF">PBLR_12659</name>
</gene>
<dbReference type="AlphaFoldDB" id="A0A383RAN8"/>
<dbReference type="Pfam" id="PF02771">
    <property type="entry name" value="Acyl-CoA_dh_N"/>
    <property type="match status" value="1"/>
</dbReference>
<feature type="domain" description="Acyl-CoA dehydrogenase/oxidase N-terminal" evidence="8">
    <location>
        <begin position="9"/>
        <end position="120"/>
    </location>
</feature>
<evidence type="ECO:0000256" key="4">
    <source>
        <dbReference type="ARBA" id="ARBA00022827"/>
    </source>
</evidence>
<dbReference type="PANTHER" id="PTHR43884:SF12">
    <property type="entry name" value="ISOVALERYL-COA DEHYDROGENASE, MITOCHONDRIAL-RELATED"/>
    <property type="match status" value="1"/>
</dbReference>
<dbReference type="InterPro" id="IPR006091">
    <property type="entry name" value="Acyl-CoA_Oxase/DH_mid-dom"/>
</dbReference>
<dbReference type="PANTHER" id="PTHR43884">
    <property type="entry name" value="ACYL-COA DEHYDROGENASE"/>
    <property type="match status" value="1"/>
</dbReference>
<evidence type="ECO:0000259" key="7">
    <source>
        <dbReference type="Pfam" id="PF02770"/>
    </source>
</evidence>
<dbReference type="InterPro" id="IPR013786">
    <property type="entry name" value="AcylCoA_DH/ox_N"/>
</dbReference>
<dbReference type="InterPro" id="IPR046373">
    <property type="entry name" value="Acyl-CoA_Oxase/DH_mid-dom_sf"/>
</dbReference>
<protein>
    <submittedName>
        <fullName evidence="9">Putative acyl-CoA dehydrogenase YngJ</fullName>
        <ecNumber evidence="9">1.3.99.-</ecNumber>
    </submittedName>
</protein>
<accession>A0A383RAN8</accession>
<keyword evidence="5 9" id="KW-0560">Oxidoreductase</keyword>
<organism evidence="9 10">
    <name type="scientific">Paenibacillus alvei</name>
    <name type="common">Bacillus alvei</name>
    <dbReference type="NCBI Taxonomy" id="44250"/>
    <lineage>
        <taxon>Bacteria</taxon>
        <taxon>Bacillati</taxon>
        <taxon>Bacillota</taxon>
        <taxon>Bacilli</taxon>
        <taxon>Bacillales</taxon>
        <taxon>Paenibacillaceae</taxon>
        <taxon>Paenibacillus</taxon>
    </lineage>
</organism>
<dbReference type="GO" id="GO:0050660">
    <property type="term" value="F:flavin adenine dinucleotide binding"/>
    <property type="evidence" value="ECO:0007669"/>
    <property type="project" value="InterPro"/>
</dbReference>
<name>A0A383RAN8_PAEAL</name>
<dbReference type="Pfam" id="PF00441">
    <property type="entry name" value="Acyl-CoA_dh_1"/>
    <property type="match status" value="1"/>
</dbReference>
<dbReference type="GO" id="GO:0003995">
    <property type="term" value="F:acyl-CoA dehydrogenase activity"/>
    <property type="evidence" value="ECO:0007669"/>
    <property type="project" value="TreeGrafter"/>
</dbReference>
<dbReference type="Proteomes" id="UP000304148">
    <property type="component" value="Chromosome"/>
</dbReference>
<proteinExistence type="inferred from homology"/>
<dbReference type="EC" id="1.3.99.-" evidence="9"/>
<evidence type="ECO:0000259" key="6">
    <source>
        <dbReference type="Pfam" id="PF00441"/>
    </source>
</evidence>
<reference evidence="10" key="1">
    <citation type="submission" date="2018-08" db="EMBL/GenBank/DDBJ databases">
        <authorList>
            <person name="Chevrot R."/>
        </authorList>
    </citation>
    <scope>NUCLEOTIDE SEQUENCE [LARGE SCALE GENOMIC DNA]</scope>
</reference>
<sequence length="382" mass="42530">MFIENLELTNQQKEKQEEFKAFVDSEIVPVAAHIDQEECVPDSVLQKIMEKGYWGAPIPAAYGGANMDYITYGLWNEEIGRGCANLRNIIGVQGMVTSSILRWGSQEQKQYWLPRMSSGELMAAFAITESQIGSDIKNLQTKAQRVGEEYVITGQKNWITFAQRADVFLVFAQCEGQAVALLVERNTPGLTIHPITGMLGFKGSMLAELRFEECRVPADNLVGNVGFGLSLVANNGLTHGRYSTAWGAVGLAQACLNASLDYVMDRKQFDHYLKEHQLIQQMIADMVTNTIAARHLCFRAGQLWDKNEVTATFATSLAKYFSSVHAFKAAKDAVQIHGANGCSRNYPVERYMRDAKIMEVVEGSTQIQQVLIAQDAFHLLKN</sequence>